<sequence>MWRNSLGVIDNSCSLNGRHFLESYPVTIRNVHPSKKLKTFGLGVTLWIPIMINWRATCNGNECSGCSGLYHQSIKTRRW</sequence>
<accession>A0AAN9P1I8</accession>
<dbReference type="Proteomes" id="UP001374584">
    <property type="component" value="Unassembled WGS sequence"/>
</dbReference>
<organism evidence="1 2">
    <name type="scientific">Phaseolus coccineus</name>
    <name type="common">Scarlet runner bean</name>
    <name type="synonym">Phaseolus multiflorus</name>
    <dbReference type="NCBI Taxonomy" id="3886"/>
    <lineage>
        <taxon>Eukaryota</taxon>
        <taxon>Viridiplantae</taxon>
        <taxon>Streptophyta</taxon>
        <taxon>Embryophyta</taxon>
        <taxon>Tracheophyta</taxon>
        <taxon>Spermatophyta</taxon>
        <taxon>Magnoliopsida</taxon>
        <taxon>eudicotyledons</taxon>
        <taxon>Gunneridae</taxon>
        <taxon>Pentapetalae</taxon>
        <taxon>rosids</taxon>
        <taxon>fabids</taxon>
        <taxon>Fabales</taxon>
        <taxon>Fabaceae</taxon>
        <taxon>Papilionoideae</taxon>
        <taxon>50 kb inversion clade</taxon>
        <taxon>NPAAA clade</taxon>
        <taxon>indigoferoid/millettioid clade</taxon>
        <taxon>Phaseoleae</taxon>
        <taxon>Phaseolus</taxon>
    </lineage>
</organism>
<reference evidence="1 2" key="1">
    <citation type="submission" date="2024-01" db="EMBL/GenBank/DDBJ databases">
        <title>The genomes of 5 underutilized Papilionoideae crops provide insights into root nodulation and disease resistanc.</title>
        <authorList>
            <person name="Jiang F."/>
        </authorList>
    </citation>
    <scope>NUCLEOTIDE SEQUENCE [LARGE SCALE GENOMIC DNA]</scope>
    <source>
        <strain evidence="1">JINMINGXINNONG_FW02</strain>
        <tissue evidence="1">Leaves</tissue>
    </source>
</reference>
<name>A0AAN9P1I8_PHACN</name>
<dbReference type="AlphaFoldDB" id="A0AAN9P1I8"/>
<protein>
    <submittedName>
        <fullName evidence="1">Uncharacterized protein</fullName>
    </submittedName>
</protein>
<dbReference type="EMBL" id="JAYMYR010000002">
    <property type="protein sequence ID" value="KAK7379388.1"/>
    <property type="molecule type" value="Genomic_DNA"/>
</dbReference>
<comment type="caution">
    <text evidence="1">The sequence shown here is derived from an EMBL/GenBank/DDBJ whole genome shotgun (WGS) entry which is preliminary data.</text>
</comment>
<keyword evidence="2" id="KW-1185">Reference proteome</keyword>
<proteinExistence type="predicted"/>
<evidence type="ECO:0000313" key="2">
    <source>
        <dbReference type="Proteomes" id="UP001374584"/>
    </source>
</evidence>
<gene>
    <name evidence="1" type="ORF">VNO80_04847</name>
</gene>
<evidence type="ECO:0000313" key="1">
    <source>
        <dbReference type="EMBL" id="KAK7379388.1"/>
    </source>
</evidence>